<gene>
    <name evidence="11" type="ORF">BO78DRAFT_359137</name>
</gene>
<keyword evidence="5 11" id="KW-0418">Kinase</keyword>
<sequence length="898" mass="101672">MDSLRPGSEFWDVIKEIIHELKEHTKRRDEISSRFIRRHDLVRVWQNEDRIHKLLYNDRLTPEDVCNIQENFIAILSILVSIEATVSVRNFCSTFLTGTISDRDLPLEREQIEAFLPDHPALVLRFDDVQCEFCPVTIRCTVPQQSVHPKCRLPFVEPPTRLGVGGFGEVDLVAIAPRYWKVDGDADYDVAYKVACKKFMYNKHFRKEAENLRILKNSWTRQDHILHHYTTICHDPYNYILFPYAEKGDLNQLLLDGGGYYVFHERFPHVPAAGDSTIFKPLLLQCVALASAIHWLHNRIQVEANNIMCAHMDLKPENILIKEDGGSIVGKWMISDFGISVVEPHKGGFRPALSVGDWYRQLTIEAEPKHQRGTYLPPEAIHRGGSRVAGDKVGRQSDIWAYGCVFSEVLAWAIRRREGVDEFADLRERGTTSDQFWEESFGQSLSPQPTGFKIRDSVVTWIDGIRSTFPGALSVWAKTIKDILIIEKNFRPNAHELEEHVRRVYESCDLLSDNSSRPSTPADPQTVPGDRSVPGPNSPRPNSPRPNSPRPGSCSSGQNSLGITKIISHSMKHSVATSLSRTTWQGNVPAAVVSQDKIEIVELNLSQEIVRSVKELSLSPKWEDASVAIEGQYFAAWGYCKVQKKRTVSSLLRIGDISSSSEPNLPIDPGIVSSVAVSRRGVFALVRDKDIVLLSLPSALASSVYRCLAIPPHMEQTFTQAIFNDGGDMLFTWARGQRQESLYAWKMEREVGDVPDFVVHYSLHRFYLNTQVIPYNSTQGCVLAGDHNRYLAVPLKQPSTELPGLDRPYETIDLIASCLVGNEHFLGLVNDGRFGRTQLCLKRYKIDRREDQDIFVYKGKVCDIPKQFKPTNVMRAYEGQERTIVVLWHGTSILVTSI</sequence>
<feature type="domain" description="Protein kinase" evidence="10">
    <location>
        <begin position="156"/>
        <end position="503"/>
    </location>
</feature>
<evidence type="ECO:0000259" key="10">
    <source>
        <dbReference type="PROSITE" id="PS50011"/>
    </source>
</evidence>
<dbReference type="InterPro" id="IPR008271">
    <property type="entry name" value="Ser/Thr_kinase_AS"/>
</dbReference>
<dbReference type="InterPro" id="IPR011009">
    <property type="entry name" value="Kinase-like_dom_sf"/>
</dbReference>
<keyword evidence="4" id="KW-0547">Nucleotide-binding</keyword>
<dbReference type="SUPFAM" id="SSF56112">
    <property type="entry name" value="Protein kinase-like (PK-like)"/>
    <property type="match status" value="1"/>
</dbReference>
<proteinExistence type="predicted"/>
<protein>
    <recommendedName>
        <fullName evidence="1">non-specific serine/threonine protein kinase</fullName>
        <ecNumber evidence="1">2.7.11.1</ecNumber>
    </recommendedName>
</protein>
<evidence type="ECO:0000256" key="2">
    <source>
        <dbReference type="ARBA" id="ARBA00022527"/>
    </source>
</evidence>
<dbReference type="Proteomes" id="UP000248423">
    <property type="component" value="Unassembled WGS sequence"/>
</dbReference>
<dbReference type="InterPro" id="IPR050660">
    <property type="entry name" value="NEK_Ser/Thr_kinase"/>
</dbReference>
<dbReference type="AlphaFoldDB" id="A0A319EM83"/>
<feature type="compositionally biased region" description="Pro residues" evidence="9">
    <location>
        <begin position="536"/>
        <end position="549"/>
    </location>
</feature>
<dbReference type="EC" id="2.7.11.1" evidence="1"/>
<name>A0A319EM83_ASPSB</name>
<dbReference type="OrthoDB" id="5986190at2759"/>
<keyword evidence="2" id="KW-0723">Serine/threonine-protein kinase</keyword>
<evidence type="ECO:0000256" key="6">
    <source>
        <dbReference type="ARBA" id="ARBA00022840"/>
    </source>
</evidence>
<dbReference type="GO" id="GO:0004674">
    <property type="term" value="F:protein serine/threonine kinase activity"/>
    <property type="evidence" value="ECO:0007669"/>
    <property type="project" value="UniProtKB-KW"/>
</dbReference>
<dbReference type="PROSITE" id="PS50011">
    <property type="entry name" value="PROTEIN_KINASE_DOM"/>
    <property type="match status" value="1"/>
</dbReference>
<dbReference type="PROSITE" id="PS00108">
    <property type="entry name" value="PROTEIN_KINASE_ST"/>
    <property type="match status" value="1"/>
</dbReference>
<evidence type="ECO:0000256" key="8">
    <source>
        <dbReference type="ARBA" id="ARBA00048679"/>
    </source>
</evidence>
<dbReference type="Pfam" id="PF00069">
    <property type="entry name" value="Pkinase"/>
    <property type="match status" value="1"/>
</dbReference>
<dbReference type="GO" id="GO:0005524">
    <property type="term" value="F:ATP binding"/>
    <property type="evidence" value="ECO:0007669"/>
    <property type="project" value="UniProtKB-KW"/>
</dbReference>
<evidence type="ECO:0000256" key="4">
    <source>
        <dbReference type="ARBA" id="ARBA00022741"/>
    </source>
</evidence>
<evidence type="ECO:0000313" key="11">
    <source>
        <dbReference type="EMBL" id="PYI11467.1"/>
    </source>
</evidence>
<feature type="region of interest" description="Disordered" evidence="9">
    <location>
        <begin position="511"/>
        <end position="559"/>
    </location>
</feature>
<dbReference type="GO" id="GO:0005634">
    <property type="term" value="C:nucleus"/>
    <property type="evidence" value="ECO:0007669"/>
    <property type="project" value="TreeGrafter"/>
</dbReference>
<keyword evidence="12" id="KW-1185">Reference proteome</keyword>
<dbReference type="Gene3D" id="1.10.510.10">
    <property type="entry name" value="Transferase(Phosphotransferase) domain 1"/>
    <property type="match status" value="1"/>
</dbReference>
<dbReference type="VEuPathDB" id="FungiDB:BO78DRAFT_359137"/>
<dbReference type="CDD" id="cd00180">
    <property type="entry name" value="PKc"/>
    <property type="match status" value="1"/>
</dbReference>
<evidence type="ECO:0000256" key="9">
    <source>
        <dbReference type="SAM" id="MobiDB-lite"/>
    </source>
</evidence>
<dbReference type="InterPro" id="IPR000719">
    <property type="entry name" value="Prot_kinase_dom"/>
</dbReference>
<feature type="compositionally biased region" description="Polar residues" evidence="9">
    <location>
        <begin position="512"/>
        <end position="523"/>
    </location>
</feature>
<dbReference type="SMART" id="SM00220">
    <property type="entry name" value="S_TKc"/>
    <property type="match status" value="1"/>
</dbReference>
<keyword evidence="6" id="KW-0067">ATP-binding</keyword>
<comment type="catalytic activity">
    <reaction evidence="7">
        <text>L-threonyl-[protein] + ATP = O-phospho-L-threonyl-[protein] + ADP + H(+)</text>
        <dbReference type="Rhea" id="RHEA:46608"/>
        <dbReference type="Rhea" id="RHEA-COMP:11060"/>
        <dbReference type="Rhea" id="RHEA-COMP:11605"/>
        <dbReference type="ChEBI" id="CHEBI:15378"/>
        <dbReference type="ChEBI" id="CHEBI:30013"/>
        <dbReference type="ChEBI" id="CHEBI:30616"/>
        <dbReference type="ChEBI" id="CHEBI:61977"/>
        <dbReference type="ChEBI" id="CHEBI:456216"/>
        <dbReference type="EC" id="2.7.11.1"/>
    </reaction>
</comment>
<comment type="catalytic activity">
    <reaction evidence="8">
        <text>L-seryl-[protein] + ATP = O-phospho-L-seryl-[protein] + ADP + H(+)</text>
        <dbReference type="Rhea" id="RHEA:17989"/>
        <dbReference type="Rhea" id="RHEA-COMP:9863"/>
        <dbReference type="Rhea" id="RHEA-COMP:11604"/>
        <dbReference type="ChEBI" id="CHEBI:15378"/>
        <dbReference type="ChEBI" id="CHEBI:29999"/>
        <dbReference type="ChEBI" id="CHEBI:30616"/>
        <dbReference type="ChEBI" id="CHEBI:83421"/>
        <dbReference type="ChEBI" id="CHEBI:456216"/>
        <dbReference type="EC" id="2.7.11.1"/>
    </reaction>
</comment>
<evidence type="ECO:0000256" key="3">
    <source>
        <dbReference type="ARBA" id="ARBA00022679"/>
    </source>
</evidence>
<evidence type="ECO:0000256" key="1">
    <source>
        <dbReference type="ARBA" id="ARBA00012513"/>
    </source>
</evidence>
<dbReference type="PANTHER" id="PTHR43671:SF98">
    <property type="entry name" value="SERINE_THREONINE-PROTEIN KINASE NEK11"/>
    <property type="match status" value="1"/>
</dbReference>
<accession>A0A319EM83</accession>
<dbReference type="EMBL" id="KZ826318">
    <property type="protein sequence ID" value="PYI11467.1"/>
    <property type="molecule type" value="Genomic_DNA"/>
</dbReference>
<dbReference type="PANTHER" id="PTHR43671">
    <property type="entry name" value="SERINE/THREONINE-PROTEIN KINASE NEK"/>
    <property type="match status" value="1"/>
</dbReference>
<organism evidence="11 12">
    <name type="scientific">Aspergillus sclerotiicarbonarius (strain CBS 121057 / IBT 28362)</name>
    <dbReference type="NCBI Taxonomy" id="1448318"/>
    <lineage>
        <taxon>Eukaryota</taxon>
        <taxon>Fungi</taxon>
        <taxon>Dikarya</taxon>
        <taxon>Ascomycota</taxon>
        <taxon>Pezizomycotina</taxon>
        <taxon>Eurotiomycetes</taxon>
        <taxon>Eurotiomycetidae</taxon>
        <taxon>Eurotiales</taxon>
        <taxon>Aspergillaceae</taxon>
        <taxon>Aspergillus</taxon>
        <taxon>Aspergillus subgen. Circumdati</taxon>
    </lineage>
</organism>
<evidence type="ECO:0000256" key="7">
    <source>
        <dbReference type="ARBA" id="ARBA00047899"/>
    </source>
</evidence>
<evidence type="ECO:0000313" key="12">
    <source>
        <dbReference type="Proteomes" id="UP000248423"/>
    </source>
</evidence>
<keyword evidence="3" id="KW-0808">Transferase</keyword>
<reference evidence="11 12" key="1">
    <citation type="submission" date="2018-02" db="EMBL/GenBank/DDBJ databases">
        <title>The genomes of Aspergillus section Nigri reveals drivers in fungal speciation.</title>
        <authorList>
            <consortium name="DOE Joint Genome Institute"/>
            <person name="Vesth T.C."/>
            <person name="Nybo J."/>
            <person name="Theobald S."/>
            <person name="Brandl J."/>
            <person name="Frisvad J.C."/>
            <person name="Nielsen K.F."/>
            <person name="Lyhne E.K."/>
            <person name="Kogle M.E."/>
            <person name="Kuo A."/>
            <person name="Riley R."/>
            <person name="Clum A."/>
            <person name="Nolan M."/>
            <person name="Lipzen A."/>
            <person name="Salamov A."/>
            <person name="Henrissat B."/>
            <person name="Wiebenga A."/>
            <person name="De vries R.P."/>
            <person name="Grigoriev I.V."/>
            <person name="Mortensen U.H."/>
            <person name="Andersen M.R."/>
            <person name="Baker S.E."/>
        </authorList>
    </citation>
    <scope>NUCLEOTIDE SEQUENCE [LARGE SCALE GENOMIC DNA]</scope>
    <source>
        <strain evidence="11 12">CBS 121057</strain>
    </source>
</reference>
<evidence type="ECO:0000256" key="5">
    <source>
        <dbReference type="ARBA" id="ARBA00022777"/>
    </source>
</evidence>